<dbReference type="RefSeq" id="WP_071504121.1">
    <property type="nucleotide sequence ID" value="NZ_MORL01000007.1"/>
</dbReference>
<reference evidence="1 2" key="1">
    <citation type="submission" date="2016-10" db="EMBL/GenBank/DDBJ databases">
        <title>Arsenicibacter rosenii gen. nov., sp. nov., an efficient arsenic-methylating bacterium isolated from an arsenic-contaminated paddy soil.</title>
        <authorList>
            <person name="Huang K."/>
        </authorList>
    </citation>
    <scope>NUCLEOTIDE SEQUENCE [LARGE SCALE GENOMIC DNA]</scope>
    <source>
        <strain evidence="1 2">SM-1</strain>
    </source>
</reference>
<keyword evidence="2" id="KW-1185">Reference proteome</keyword>
<dbReference type="AlphaFoldDB" id="A0A1S2VI87"/>
<evidence type="ECO:0000313" key="2">
    <source>
        <dbReference type="Proteomes" id="UP000181790"/>
    </source>
</evidence>
<proteinExistence type="predicted"/>
<protein>
    <submittedName>
        <fullName evidence="1">Uncharacterized protein</fullName>
    </submittedName>
</protein>
<dbReference type="EMBL" id="MORL01000007">
    <property type="protein sequence ID" value="OIN58449.1"/>
    <property type="molecule type" value="Genomic_DNA"/>
</dbReference>
<sequence>MFKNLFGKKDKPQLTSYSEAILFTIDKFIEGFDEWYNRGEVDQESADDYIYDQIFEHVRNEELTNQLYVFIPVALTRIWFEQQPIKLSETYLKSREGGDSQTIRLDSLEVYRQIVVVLRSRLSSLSDEDAYKILAHSSEYKIIDQALEQDIPFENVKMGPFASGV</sequence>
<comment type="caution">
    <text evidence="1">The sequence shown here is derived from an EMBL/GenBank/DDBJ whole genome shotgun (WGS) entry which is preliminary data.</text>
</comment>
<gene>
    <name evidence="1" type="ORF">BLX24_15790</name>
</gene>
<organism evidence="1 2">
    <name type="scientific">Arsenicibacter rosenii</name>
    <dbReference type="NCBI Taxonomy" id="1750698"/>
    <lineage>
        <taxon>Bacteria</taxon>
        <taxon>Pseudomonadati</taxon>
        <taxon>Bacteroidota</taxon>
        <taxon>Cytophagia</taxon>
        <taxon>Cytophagales</taxon>
        <taxon>Spirosomataceae</taxon>
        <taxon>Arsenicibacter</taxon>
    </lineage>
</organism>
<dbReference type="Proteomes" id="UP000181790">
    <property type="component" value="Unassembled WGS sequence"/>
</dbReference>
<evidence type="ECO:0000313" key="1">
    <source>
        <dbReference type="EMBL" id="OIN58449.1"/>
    </source>
</evidence>
<accession>A0A1S2VI87</accession>
<name>A0A1S2VI87_9BACT</name>